<dbReference type="EMBL" id="HG739164">
    <property type="protein sequence ID" value="CDP14202.1"/>
    <property type="molecule type" value="Genomic_DNA"/>
</dbReference>
<feature type="transmembrane region" description="Helical" evidence="1">
    <location>
        <begin position="438"/>
        <end position="459"/>
    </location>
</feature>
<organism evidence="2 3">
    <name type="scientific">Coffea canephora</name>
    <name type="common">Robusta coffee</name>
    <dbReference type="NCBI Taxonomy" id="49390"/>
    <lineage>
        <taxon>Eukaryota</taxon>
        <taxon>Viridiplantae</taxon>
        <taxon>Streptophyta</taxon>
        <taxon>Embryophyta</taxon>
        <taxon>Tracheophyta</taxon>
        <taxon>Spermatophyta</taxon>
        <taxon>Magnoliopsida</taxon>
        <taxon>eudicotyledons</taxon>
        <taxon>Gunneridae</taxon>
        <taxon>Pentapetalae</taxon>
        <taxon>asterids</taxon>
        <taxon>lamiids</taxon>
        <taxon>Gentianales</taxon>
        <taxon>Rubiaceae</taxon>
        <taxon>Ixoroideae</taxon>
        <taxon>Gardenieae complex</taxon>
        <taxon>Bertiereae - Coffeeae clade</taxon>
        <taxon>Coffeeae</taxon>
        <taxon>Coffea</taxon>
    </lineage>
</organism>
<reference evidence="3" key="1">
    <citation type="journal article" date="2014" name="Science">
        <title>The coffee genome provides insight into the convergent evolution of caffeine biosynthesis.</title>
        <authorList>
            <person name="Denoeud F."/>
            <person name="Carretero-Paulet L."/>
            <person name="Dereeper A."/>
            <person name="Droc G."/>
            <person name="Guyot R."/>
            <person name="Pietrella M."/>
            <person name="Zheng C."/>
            <person name="Alberti A."/>
            <person name="Anthony F."/>
            <person name="Aprea G."/>
            <person name="Aury J.M."/>
            <person name="Bento P."/>
            <person name="Bernard M."/>
            <person name="Bocs S."/>
            <person name="Campa C."/>
            <person name="Cenci A."/>
            <person name="Combes M.C."/>
            <person name="Crouzillat D."/>
            <person name="Da Silva C."/>
            <person name="Daddiego L."/>
            <person name="De Bellis F."/>
            <person name="Dussert S."/>
            <person name="Garsmeur O."/>
            <person name="Gayraud T."/>
            <person name="Guignon V."/>
            <person name="Jahn K."/>
            <person name="Jamilloux V."/>
            <person name="Joet T."/>
            <person name="Labadie K."/>
            <person name="Lan T."/>
            <person name="Leclercq J."/>
            <person name="Lepelley M."/>
            <person name="Leroy T."/>
            <person name="Li L.T."/>
            <person name="Librado P."/>
            <person name="Lopez L."/>
            <person name="Munoz A."/>
            <person name="Noel B."/>
            <person name="Pallavicini A."/>
            <person name="Perrotta G."/>
            <person name="Poncet V."/>
            <person name="Pot D."/>
            <person name="Priyono X."/>
            <person name="Rigoreau M."/>
            <person name="Rouard M."/>
            <person name="Rozas J."/>
            <person name="Tranchant-Dubreuil C."/>
            <person name="VanBuren R."/>
            <person name="Zhang Q."/>
            <person name="Andrade A.C."/>
            <person name="Argout X."/>
            <person name="Bertrand B."/>
            <person name="de Kochko A."/>
            <person name="Graziosi G."/>
            <person name="Henry R.J."/>
            <person name="Jayarama X."/>
            <person name="Ming R."/>
            <person name="Nagai C."/>
            <person name="Rounsley S."/>
            <person name="Sankoff D."/>
            <person name="Giuliano G."/>
            <person name="Albert V.A."/>
            <person name="Wincker P."/>
            <person name="Lashermes P."/>
        </authorList>
    </citation>
    <scope>NUCLEOTIDE SEQUENCE [LARGE SCALE GENOMIC DNA]</scope>
    <source>
        <strain evidence="3">cv. DH200-94</strain>
    </source>
</reference>
<dbReference type="STRING" id="49390.A0A068V102"/>
<dbReference type="Gramene" id="CDP14202">
    <property type="protein sequence ID" value="CDP14202"/>
    <property type="gene ID" value="GSCOC_T00040463001"/>
</dbReference>
<gene>
    <name evidence="2" type="ORF">GSCOC_T00040463001</name>
</gene>
<feature type="transmembrane region" description="Helical" evidence="1">
    <location>
        <begin position="575"/>
        <end position="602"/>
    </location>
</feature>
<dbReference type="OMA" id="TEIICSW"/>
<keyword evidence="3" id="KW-1185">Reference proteome</keyword>
<dbReference type="InterPro" id="IPR007720">
    <property type="entry name" value="PigQ/GPI1"/>
</dbReference>
<dbReference type="PANTHER" id="PTHR47555:SF2">
    <property type="entry name" value="N-ACETYLGLUCOSAMINYL TRANSFERASE COMPONENT FAMILY PROTEIN _ GPI1 FAMILY PROTEIN"/>
    <property type="match status" value="1"/>
</dbReference>
<dbReference type="InParanoid" id="A0A068V102"/>
<dbReference type="PhylomeDB" id="A0A068V102"/>
<proteinExistence type="predicted"/>
<dbReference type="GO" id="GO:0016020">
    <property type="term" value="C:membrane"/>
    <property type="evidence" value="ECO:0007669"/>
    <property type="project" value="InterPro"/>
</dbReference>
<sequence length="736" mass="82642">MGKKGGKCRLWWPAHLSSTLQPHSPSHSFTLFFGWFISSQSSSFSSSEPSLDIVVAFALEDSALVSSSVNLQEILHQTDGNMPLSLQDKCTLSVLGYCEADSSGNGQPEMNLTKTVTQTCSTDGGKTFPDSQSVVVGKNGIHACGCHKGHALLEQLRLAFVQNENWFQLISGFPQTTGRKLQLIPELHHLHWNGETISQLDLHVIIYEIPKFSSHHYSLGSRSLSEKMRSSIKKPQWFEDLKQKKQYLDLDTVILAINSANAAKILSERQMPVKSCAGHFQPLWMFPTFTWKFFAALVALLATSVYVILQSFHILLSYMSCIGIDVVLGRAFNNTWTNIGIRCSQFLYWPILLQGHGHRSESCIEYSEKVALRRHSIWSCLVVDVLLGNLFGISLWYQAEPACLYISNFAVDVTNYLLRTGCVWLMGNPAGFKLNTELAGVLGMISLNTIQIWSTLGSFMDFFLVPIAKAISLCGILFGFTTAAALIIDLISLITRHVFVLHWILSLVYSQQIQALAALWRLFRGRKWNPLRQRLDSYDYTVEQHVVGSLLFTPLLLLLPTTSVFYTFFTIMNTVISFICVVMEVSISVIHTTPYNSAFLWLMWKKRFPSGIWLEIVSRQHGTTVPSVIDPLELNGSLSKKSPKIPRSGGRKTLVLVSVLHSNYLSLGELICPSYRYIYSVVCRTAISSSAYGILTGKRILSAPGTTYPSRLPWMALPYTIYWRLCFEAVFACRQN</sequence>
<dbReference type="Proteomes" id="UP000295252">
    <property type="component" value="Chromosome VIII"/>
</dbReference>
<feature type="transmembrane region" description="Helical" evidence="1">
    <location>
        <begin position="544"/>
        <end position="569"/>
    </location>
</feature>
<keyword evidence="1" id="KW-0812">Transmembrane</keyword>
<evidence type="ECO:0000313" key="3">
    <source>
        <dbReference type="Proteomes" id="UP000295252"/>
    </source>
</evidence>
<dbReference type="PANTHER" id="PTHR47555">
    <property type="entry name" value="N-ACETYLGLUCOSAMINYL TRANSFERASE COMPONENT FAMILY PROTEIN / GPI1 FAMILY PROTEIN"/>
    <property type="match status" value="1"/>
</dbReference>
<feature type="transmembrane region" description="Helical" evidence="1">
    <location>
        <begin position="289"/>
        <end position="309"/>
    </location>
</feature>
<dbReference type="OrthoDB" id="70250at2759"/>
<dbReference type="FunCoup" id="A0A068V102">
    <property type="interactions" value="400"/>
</dbReference>
<dbReference type="Pfam" id="PF05024">
    <property type="entry name" value="Gpi1"/>
    <property type="match status" value="1"/>
</dbReference>
<accession>A0A068V102</accession>
<dbReference type="AlphaFoldDB" id="A0A068V102"/>
<dbReference type="GO" id="GO:0006506">
    <property type="term" value="P:GPI anchor biosynthetic process"/>
    <property type="evidence" value="ECO:0007669"/>
    <property type="project" value="InterPro"/>
</dbReference>
<protein>
    <submittedName>
        <fullName evidence="2">Uncharacterized protein</fullName>
    </submittedName>
</protein>
<evidence type="ECO:0000313" key="2">
    <source>
        <dbReference type="EMBL" id="CDP14202.1"/>
    </source>
</evidence>
<feature type="transmembrane region" description="Helical" evidence="1">
    <location>
        <begin position="377"/>
        <end position="397"/>
    </location>
</feature>
<keyword evidence="1" id="KW-0472">Membrane</keyword>
<keyword evidence="1" id="KW-1133">Transmembrane helix</keyword>
<name>A0A068V102_COFCA</name>
<evidence type="ECO:0000256" key="1">
    <source>
        <dbReference type="SAM" id="Phobius"/>
    </source>
</evidence>
<feature type="transmembrane region" description="Helical" evidence="1">
    <location>
        <begin position="471"/>
        <end position="494"/>
    </location>
</feature>